<dbReference type="EMBL" id="BOOP01000011">
    <property type="protein sequence ID" value="GII37971.1"/>
    <property type="molecule type" value="Genomic_DNA"/>
</dbReference>
<evidence type="ECO:0000256" key="2">
    <source>
        <dbReference type="ARBA" id="ARBA00022723"/>
    </source>
</evidence>
<dbReference type="RefSeq" id="WP_204073639.1">
    <property type="nucleotide sequence ID" value="NZ_BAABHI010000013.1"/>
</dbReference>
<evidence type="ECO:0000313" key="6">
    <source>
        <dbReference type="EMBL" id="GII37971.1"/>
    </source>
</evidence>
<dbReference type="SUPFAM" id="SSF88723">
    <property type="entry name" value="PIN domain-like"/>
    <property type="match status" value="1"/>
</dbReference>
<evidence type="ECO:0000313" key="7">
    <source>
        <dbReference type="Proteomes" id="UP000622547"/>
    </source>
</evidence>
<dbReference type="InterPro" id="IPR029060">
    <property type="entry name" value="PIN-like_dom_sf"/>
</dbReference>
<gene>
    <name evidence="6" type="ORF">Pph01_29740</name>
</gene>
<name>A0A8J3XF86_9ACTN</name>
<dbReference type="AlphaFoldDB" id="A0A8J3XF86"/>
<evidence type="ECO:0000256" key="4">
    <source>
        <dbReference type="ARBA" id="ARBA00022842"/>
    </source>
</evidence>
<keyword evidence="2" id="KW-0479">Metal-binding</keyword>
<evidence type="ECO:0000259" key="5">
    <source>
        <dbReference type="Pfam" id="PF01850"/>
    </source>
</evidence>
<dbReference type="Gene3D" id="3.40.50.1010">
    <property type="entry name" value="5'-nuclease"/>
    <property type="match status" value="1"/>
</dbReference>
<proteinExistence type="predicted"/>
<keyword evidence="7" id="KW-1185">Reference proteome</keyword>
<keyword evidence="1" id="KW-0540">Nuclease</keyword>
<keyword evidence="4" id="KW-0460">Magnesium</keyword>
<dbReference type="Pfam" id="PF01850">
    <property type="entry name" value="PIN"/>
    <property type="match status" value="1"/>
</dbReference>
<reference evidence="6 7" key="1">
    <citation type="submission" date="2021-01" db="EMBL/GenBank/DDBJ databases">
        <title>Whole genome shotgun sequence of Planotetraspora phitsanulokensis NBRC 104273.</title>
        <authorList>
            <person name="Komaki H."/>
            <person name="Tamura T."/>
        </authorList>
    </citation>
    <scope>NUCLEOTIDE SEQUENCE [LARGE SCALE GENOMIC DNA]</scope>
    <source>
        <strain evidence="6 7">NBRC 104273</strain>
    </source>
</reference>
<dbReference type="InterPro" id="IPR002716">
    <property type="entry name" value="PIN_dom"/>
</dbReference>
<comment type="caution">
    <text evidence="6">The sequence shown here is derived from an EMBL/GenBank/DDBJ whole genome shotgun (WGS) entry which is preliminary data.</text>
</comment>
<accession>A0A8J3XF86</accession>
<evidence type="ECO:0000256" key="3">
    <source>
        <dbReference type="ARBA" id="ARBA00022801"/>
    </source>
</evidence>
<sequence length="140" mass="15236">MIVVDTGPIVAAAIANDRKHRACTTVFQRLHQDRRELLVPSFVAAEACYMLGKLGSPKVEAGFLRSLEAGIFTLIELTETDLLRIASLVERYSDLPLGSADASVVAIAERLRIPEVLTLDARDFSVVRPAHVPAFVLLPA</sequence>
<organism evidence="6 7">
    <name type="scientific">Planotetraspora phitsanulokensis</name>
    <dbReference type="NCBI Taxonomy" id="575192"/>
    <lineage>
        <taxon>Bacteria</taxon>
        <taxon>Bacillati</taxon>
        <taxon>Actinomycetota</taxon>
        <taxon>Actinomycetes</taxon>
        <taxon>Streptosporangiales</taxon>
        <taxon>Streptosporangiaceae</taxon>
        <taxon>Planotetraspora</taxon>
    </lineage>
</organism>
<feature type="domain" description="PIN" evidence="5">
    <location>
        <begin position="2"/>
        <end position="126"/>
    </location>
</feature>
<dbReference type="GO" id="GO:0016787">
    <property type="term" value="F:hydrolase activity"/>
    <property type="evidence" value="ECO:0007669"/>
    <property type="project" value="UniProtKB-KW"/>
</dbReference>
<dbReference type="GO" id="GO:0004518">
    <property type="term" value="F:nuclease activity"/>
    <property type="evidence" value="ECO:0007669"/>
    <property type="project" value="UniProtKB-KW"/>
</dbReference>
<dbReference type="Proteomes" id="UP000622547">
    <property type="component" value="Unassembled WGS sequence"/>
</dbReference>
<keyword evidence="3" id="KW-0378">Hydrolase</keyword>
<dbReference type="GO" id="GO:0046872">
    <property type="term" value="F:metal ion binding"/>
    <property type="evidence" value="ECO:0007669"/>
    <property type="project" value="UniProtKB-KW"/>
</dbReference>
<protein>
    <submittedName>
        <fullName evidence="6">Pilus biogenesis protein</fullName>
    </submittedName>
</protein>
<evidence type="ECO:0000256" key="1">
    <source>
        <dbReference type="ARBA" id="ARBA00022722"/>
    </source>
</evidence>